<evidence type="ECO:0000256" key="5">
    <source>
        <dbReference type="PROSITE-ProRule" id="PRU00473"/>
    </source>
</evidence>
<evidence type="ECO:0000256" key="2">
    <source>
        <dbReference type="ARBA" id="ARBA00022729"/>
    </source>
</evidence>
<dbReference type="InterPro" id="IPR003367">
    <property type="entry name" value="Thrombospondin_3-like_rpt"/>
</dbReference>
<dbReference type="GO" id="GO:0009279">
    <property type="term" value="C:cell outer membrane"/>
    <property type="evidence" value="ECO:0007669"/>
    <property type="project" value="UniProtKB-SubCell"/>
</dbReference>
<dbReference type="GO" id="GO:0005509">
    <property type="term" value="F:calcium ion binding"/>
    <property type="evidence" value="ECO:0007669"/>
    <property type="project" value="InterPro"/>
</dbReference>
<dbReference type="InterPro" id="IPR006665">
    <property type="entry name" value="OmpA-like"/>
</dbReference>
<feature type="domain" description="OmpA-like" evidence="8">
    <location>
        <begin position="314"/>
        <end position="427"/>
    </location>
</feature>
<dbReference type="PROSITE" id="PS51123">
    <property type="entry name" value="OMPA_2"/>
    <property type="match status" value="1"/>
</dbReference>
<feature type="signal peptide" evidence="7">
    <location>
        <begin position="1"/>
        <end position="20"/>
    </location>
</feature>
<dbReference type="Proteomes" id="UP000027821">
    <property type="component" value="Unassembled WGS sequence"/>
</dbReference>
<keyword evidence="3 5" id="KW-0472">Membrane</keyword>
<dbReference type="EMBL" id="JMIH01000023">
    <property type="protein sequence ID" value="KEO72876.1"/>
    <property type="molecule type" value="Genomic_DNA"/>
</dbReference>
<dbReference type="InterPro" id="IPR006664">
    <property type="entry name" value="OMP_bac"/>
</dbReference>
<dbReference type="CDD" id="cd07185">
    <property type="entry name" value="OmpA_C-like"/>
    <property type="match status" value="1"/>
</dbReference>
<dbReference type="AlphaFoldDB" id="A0A074KSD8"/>
<dbReference type="PRINTS" id="PR01021">
    <property type="entry name" value="OMPADOMAIN"/>
</dbReference>
<dbReference type="InterPro" id="IPR050330">
    <property type="entry name" value="Bact_OuterMem_StrucFunc"/>
</dbReference>
<keyword evidence="4" id="KW-0998">Cell outer membrane</keyword>
<comment type="subcellular location">
    <subcellularLocation>
        <location evidence="1">Cell outer membrane</location>
    </subcellularLocation>
</comment>
<dbReference type="STRING" id="1048983.EL17_14715"/>
<dbReference type="OrthoDB" id="1522982at2"/>
<feature type="compositionally biased region" description="Basic and acidic residues" evidence="6">
    <location>
        <begin position="268"/>
        <end position="288"/>
    </location>
</feature>
<dbReference type="RefSeq" id="WP_035075901.1">
    <property type="nucleotide sequence ID" value="NZ_JMIH01000023.1"/>
</dbReference>
<dbReference type="InterPro" id="IPR006690">
    <property type="entry name" value="OMPA-like_CS"/>
</dbReference>
<evidence type="ECO:0000256" key="7">
    <source>
        <dbReference type="SAM" id="SignalP"/>
    </source>
</evidence>
<keyword evidence="10" id="KW-1185">Reference proteome</keyword>
<accession>A0A074KSD8</accession>
<evidence type="ECO:0000313" key="10">
    <source>
        <dbReference type="Proteomes" id="UP000027821"/>
    </source>
</evidence>
<gene>
    <name evidence="9" type="ORF">EL17_14715</name>
</gene>
<proteinExistence type="predicted"/>
<feature type="region of interest" description="Disordered" evidence="6">
    <location>
        <begin position="244"/>
        <end position="307"/>
    </location>
</feature>
<dbReference type="InterPro" id="IPR036737">
    <property type="entry name" value="OmpA-like_sf"/>
</dbReference>
<dbReference type="PANTHER" id="PTHR30329">
    <property type="entry name" value="STATOR ELEMENT OF FLAGELLAR MOTOR COMPLEX"/>
    <property type="match status" value="1"/>
</dbReference>
<feature type="chain" id="PRO_5001697538" evidence="7">
    <location>
        <begin position="21"/>
        <end position="427"/>
    </location>
</feature>
<evidence type="ECO:0000256" key="6">
    <source>
        <dbReference type="SAM" id="MobiDB-lite"/>
    </source>
</evidence>
<dbReference type="Pfam" id="PF00691">
    <property type="entry name" value="OmpA"/>
    <property type="match status" value="1"/>
</dbReference>
<dbReference type="GO" id="GO:0007155">
    <property type="term" value="P:cell adhesion"/>
    <property type="evidence" value="ECO:0007669"/>
    <property type="project" value="InterPro"/>
</dbReference>
<evidence type="ECO:0000313" key="9">
    <source>
        <dbReference type="EMBL" id="KEO72876.1"/>
    </source>
</evidence>
<sequence>MKKLLLSTLMVGALAVGANAQDDFNKWSIEVSGGGNKAMKPMTPGYYSPFLNLGHGDVGVRYMFNEKWGWKLDYGFGRFSEASQDNNPTFETNYYRANLQGVANLGRILNWETFTRRFNILLHAGGGIGRITPQQNEWEGFQDNVYNLIAGVTGQIRLSDRIALTGDISTIANGRQDVTFDGASSIDPNHYTYYGPAANWWTGTLGLTFYLGGNSTHADWSIREDRYATKEELANQIGEIRDMLRDSDGDGVPDYLDKEPNTPSGARVDSHGRTLDSDGDGIPDHLDKCPFVPGPASNDGCPVEDDEDRERDFFRQAINDGYVNVYFAFDSARPLGYSASAAQYVSNFMKRNPGVSVEIKGYADEIGPEDYNQRLSERRAKSVYDIVIASGVDASRLSYRGYGEDTSVDKRSADARQLARRVSFEVQ</sequence>
<dbReference type="Gene3D" id="3.30.1330.60">
    <property type="entry name" value="OmpA-like domain"/>
    <property type="match status" value="1"/>
</dbReference>
<dbReference type="eggNOG" id="COG2885">
    <property type="taxonomic scope" value="Bacteria"/>
</dbReference>
<evidence type="ECO:0000259" key="8">
    <source>
        <dbReference type="PROSITE" id="PS51123"/>
    </source>
</evidence>
<dbReference type="InterPro" id="IPR028974">
    <property type="entry name" value="TSP_type-3_rpt"/>
</dbReference>
<dbReference type="Gene3D" id="4.10.1080.10">
    <property type="entry name" value="TSP type-3 repeat"/>
    <property type="match status" value="1"/>
</dbReference>
<reference evidence="9 10" key="1">
    <citation type="submission" date="2014-04" db="EMBL/GenBank/DDBJ databases">
        <title>Characterization and application of a salt tolerant electro-active bacterium.</title>
        <authorList>
            <person name="Yang L."/>
            <person name="Wei S."/>
            <person name="Tay Q.X.M."/>
        </authorList>
    </citation>
    <scope>NUCLEOTIDE SEQUENCE [LARGE SCALE GENOMIC DNA]</scope>
    <source>
        <strain evidence="9 10">LY1</strain>
    </source>
</reference>
<organism evidence="9 10">
    <name type="scientific">Anditalea andensis</name>
    <dbReference type="NCBI Taxonomy" id="1048983"/>
    <lineage>
        <taxon>Bacteria</taxon>
        <taxon>Pseudomonadati</taxon>
        <taxon>Bacteroidota</taxon>
        <taxon>Cytophagia</taxon>
        <taxon>Cytophagales</taxon>
        <taxon>Cytophagaceae</taxon>
        <taxon>Anditalea</taxon>
    </lineage>
</organism>
<dbReference type="PANTHER" id="PTHR30329:SF21">
    <property type="entry name" value="LIPOPROTEIN YIAD-RELATED"/>
    <property type="match status" value="1"/>
</dbReference>
<dbReference type="SUPFAM" id="SSF103647">
    <property type="entry name" value="TSP type-3 repeat"/>
    <property type="match status" value="1"/>
</dbReference>
<evidence type="ECO:0000256" key="3">
    <source>
        <dbReference type="ARBA" id="ARBA00023136"/>
    </source>
</evidence>
<dbReference type="Pfam" id="PF02412">
    <property type="entry name" value="TSP_3"/>
    <property type="match status" value="1"/>
</dbReference>
<evidence type="ECO:0000256" key="1">
    <source>
        <dbReference type="ARBA" id="ARBA00004442"/>
    </source>
</evidence>
<dbReference type="SUPFAM" id="SSF103088">
    <property type="entry name" value="OmpA-like"/>
    <property type="match status" value="1"/>
</dbReference>
<evidence type="ECO:0000256" key="4">
    <source>
        <dbReference type="ARBA" id="ARBA00023237"/>
    </source>
</evidence>
<protein>
    <submittedName>
        <fullName evidence="9">Polymerase</fullName>
    </submittedName>
</protein>
<comment type="caution">
    <text evidence="9">The sequence shown here is derived from an EMBL/GenBank/DDBJ whole genome shotgun (WGS) entry which is preliminary data.</text>
</comment>
<name>A0A074KSD8_9BACT</name>
<dbReference type="PROSITE" id="PS01068">
    <property type="entry name" value="OMPA_1"/>
    <property type="match status" value="1"/>
</dbReference>
<keyword evidence="2 7" id="KW-0732">Signal</keyword>